<evidence type="ECO:0008006" key="3">
    <source>
        <dbReference type="Google" id="ProtNLM"/>
    </source>
</evidence>
<name>A0ABT4RIY5_9ACTN</name>
<keyword evidence="2" id="KW-1185">Reference proteome</keyword>
<proteinExistence type="predicted"/>
<sequence length="694" mass="71893">MQVSQSGWQWGNPTPQGNTIRAIDFAQGRGYAIGDDGTALRTDDGGATWTGLPTGTSLDLNRIQAVTPDVVTILGGDGCVLRRSDDGGRTFRRFYVLTEIDCPEPVAATYFVTPQLGYILLRNGNVLRTTDGGESFSRVTAIPGTPGSAGGGNATPADAIFTSPDAGIVFLSGTNTALRTTDAGASWTPEPDVAGGSVRRLEAIDATTFYAFGPDTLLRSTDAGQSWQAKPVAATITGVSCATLDLCLLTTDRGDRLLRTENGGDTTEPITAATAPLYAAGFANPARAVAAGVGGATAVSNDAGRNYTPVGGDIAGSFGLGLRLGPAPNIALALGSGGQLARTTDNGVTWRAINVATSSNLRDTSFSSENEGYALDFRGGLFRTSNGGASWSPIDPGTTSAPLAVITRGDTVLLAGPRGVRRATGGGQFSAVENRTRVTTFDRAGSTIFAYGRNAAIRSTNGGRRWTTVRRPGRLADLDMTSANGGYALTTDGRVWRTTNGGRRWRELAAVGTSRGLALAFGSSTHGYLTLSGYPADVGVAYVLRTSDGGRHWRPQRISAGQFPGTEGVISPSASRSYALTSTPAVNAGVFRSLFTTASGGDFGTRSTITLNRARRSGRTVTVTGRLNGAQGGEPIVVSARTGSRWTEQVVTAGANGGRFTASFRLRGRASFVARWAGDSGRQGAGSSALRGPR</sequence>
<comment type="caution">
    <text evidence="1">The sequence shown here is derived from an EMBL/GenBank/DDBJ whole genome shotgun (WGS) entry which is preliminary data.</text>
</comment>
<evidence type="ECO:0000313" key="1">
    <source>
        <dbReference type="EMBL" id="MDA0138499.1"/>
    </source>
</evidence>
<dbReference type="InterPro" id="IPR015943">
    <property type="entry name" value="WD40/YVTN_repeat-like_dom_sf"/>
</dbReference>
<reference evidence="1" key="1">
    <citation type="submission" date="2022-10" db="EMBL/GenBank/DDBJ databases">
        <title>The WGS of Solirubrobacter sp. CPCC 204708.</title>
        <authorList>
            <person name="Jiang Z."/>
        </authorList>
    </citation>
    <scope>NUCLEOTIDE SEQUENCE</scope>
    <source>
        <strain evidence="1">CPCC 204708</strain>
    </source>
</reference>
<evidence type="ECO:0000313" key="2">
    <source>
        <dbReference type="Proteomes" id="UP001147700"/>
    </source>
</evidence>
<dbReference type="SUPFAM" id="SSF110296">
    <property type="entry name" value="Oligoxyloglucan reducing end-specific cellobiohydrolase"/>
    <property type="match status" value="2"/>
</dbReference>
<dbReference type="Gene3D" id="2.130.10.10">
    <property type="entry name" value="YVTN repeat-like/Quinoprotein amine dehydrogenase"/>
    <property type="match status" value="5"/>
</dbReference>
<gene>
    <name evidence="1" type="ORF">OJ962_13430</name>
</gene>
<dbReference type="InterPro" id="IPR036278">
    <property type="entry name" value="Sialidase_sf"/>
</dbReference>
<dbReference type="Proteomes" id="UP001147700">
    <property type="component" value="Unassembled WGS sequence"/>
</dbReference>
<dbReference type="RefSeq" id="WP_202958507.1">
    <property type="nucleotide sequence ID" value="NZ_JAPCID010000016.1"/>
</dbReference>
<dbReference type="PANTHER" id="PTHR47199:SF2">
    <property type="entry name" value="PHOTOSYSTEM II STABILITY_ASSEMBLY FACTOR HCF136, CHLOROPLASTIC"/>
    <property type="match status" value="1"/>
</dbReference>
<dbReference type="PANTHER" id="PTHR47199">
    <property type="entry name" value="PHOTOSYSTEM II STABILITY/ASSEMBLY FACTOR HCF136, CHLOROPLASTIC"/>
    <property type="match status" value="1"/>
</dbReference>
<accession>A0ABT4RIY5</accession>
<protein>
    <recommendedName>
        <fullName evidence="3">Photosynthesis system II assembly factor Ycf48/Hcf136-like domain-containing protein</fullName>
    </recommendedName>
</protein>
<dbReference type="SUPFAM" id="SSF50939">
    <property type="entry name" value="Sialidases"/>
    <property type="match status" value="1"/>
</dbReference>
<dbReference type="EMBL" id="JAPCID010000016">
    <property type="protein sequence ID" value="MDA0138499.1"/>
    <property type="molecule type" value="Genomic_DNA"/>
</dbReference>
<organism evidence="1 2">
    <name type="scientific">Solirubrobacter deserti</name>
    <dbReference type="NCBI Taxonomy" id="2282478"/>
    <lineage>
        <taxon>Bacteria</taxon>
        <taxon>Bacillati</taxon>
        <taxon>Actinomycetota</taxon>
        <taxon>Thermoleophilia</taxon>
        <taxon>Solirubrobacterales</taxon>
        <taxon>Solirubrobacteraceae</taxon>
        <taxon>Solirubrobacter</taxon>
    </lineage>
</organism>